<sequence length="329" mass="35645">MGAPPHCCTSRPSSLESTAFNLACLLEAYEGQPLQPPQLALLGCLPARDLVALLLVSRAHGNGLFGVQALAEVLLPRHPELRAGPWLRQSWLGEAVRREEALALESFGEDWQCRWCRVGTPDYGFVGPSPGPTCGGCKRIFRAMSVGPPRGVTVMPGSGFLWRLKERLRPETGLQSSILGVDWTRDQEHLRPQSISWLASSVGTKAGGDGRIGCICMREKPGIELLRVYFNLGALWWEKSAADPIPILPEVEDRRWYRVRCCLDWSRSTADVSVSVLDGKGSPRKVHASPGLGFHGGCTALSEVLVGSVVFGSSPLSGCEAFLADVCLS</sequence>
<dbReference type="EMBL" id="HBNR01071457">
    <property type="protein sequence ID" value="CAE4646506.1"/>
    <property type="molecule type" value="Transcribed_RNA"/>
</dbReference>
<proteinExistence type="predicted"/>
<accession>A0A7S4SI37</accession>
<dbReference type="AlphaFoldDB" id="A0A7S4SI37"/>
<protein>
    <submittedName>
        <fullName evidence="1">Uncharacterized protein</fullName>
    </submittedName>
</protein>
<organism evidence="1">
    <name type="scientific">Alexandrium monilatum</name>
    <dbReference type="NCBI Taxonomy" id="311494"/>
    <lineage>
        <taxon>Eukaryota</taxon>
        <taxon>Sar</taxon>
        <taxon>Alveolata</taxon>
        <taxon>Dinophyceae</taxon>
        <taxon>Gonyaulacales</taxon>
        <taxon>Pyrocystaceae</taxon>
        <taxon>Alexandrium</taxon>
    </lineage>
</organism>
<gene>
    <name evidence="1" type="ORF">AMON00008_LOCUS50610</name>
</gene>
<evidence type="ECO:0000313" key="1">
    <source>
        <dbReference type="EMBL" id="CAE4646506.1"/>
    </source>
</evidence>
<name>A0A7S4SI37_9DINO</name>
<reference evidence="1" key="1">
    <citation type="submission" date="2021-01" db="EMBL/GenBank/DDBJ databases">
        <authorList>
            <person name="Corre E."/>
            <person name="Pelletier E."/>
            <person name="Niang G."/>
            <person name="Scheremetjew M."/>
            <person name="Finn R."/>
            <person name="Kale V."/>
            <person name="Holt S."/>
            <person name="Cochrane G."/>
            <person name="Meng A."/>
            <person name="Brown T."/>
            <person name="Cohen L."/>
        </authorList>
    </citation>
    <scope>NUCLEOTIDE SEQUENCE</scope>
    <source>
        <strain evidence="1">CCMP3105</strain>
    </source>
</reference>